<dbReference type="Pfam" id="PF04069">
    <property type="entry name" value="OpuAC"/>
    <property type="match status" value="1"/>
</dbReference>
<reference evidence="3 4" key="1">
    <citation type="submission" date="2018-07" db="EMBL/GenBank/DDBJ databases">
        <title>Rhodosalinus sp. strain E84T genomic sequence and assembly.</title>
        <authorList>
            <person name="Liu Z.-W."/>
            <person name="Lu D.-C."/>
        </authorList>
    </citation>
    <scope>NUCLEOTIDE SEQUENCE [LARGE SCALE GENOMIC DNA]</scope>
    <source>
        <strain evidence="3 4">E84</strain>
    </source>
</reference>
<keyword evidence="1" id="KW-0732">Signal</keyword>
<dbReference type="InterPro" id="IPR007210">
    <property type="entry name" value="ABC_Gly_betaine_transp_sub-bd"/>
</dbReference>
<organism evidence="3 4">
    <name type="scientific">Rhodosalinus halophilus</name>
    <dbReference type="NCBI Taxonomy" id="2259333"/>
    <lineage>
        <taxon>Bacteria</taxon>
        <taxon>Pseudomonadati</taxon>
        <taxon>Pseudomonadota</taxon>
        <taxon>Alphaproteobacteria</taxon>
        <taxon>Rhodobacterales</taxon>
        <taxon>Paracoccaceae</taxon>
        <taxon>Rhodosalinus</taxon>
    </lineage>
</organism>
<dbReference type="OrthoDB" id="7805658at2"/>
<evidence type="ECO:0000313" key="4">
    <source>
        <dbReference type="Proteomes" id="UP000253370"/>
    </source>
</evidence>
<sequence length="309" mass="33901">MTVPFRFTRRAAAALVGAALIAPGAQAAELGATEDPIRLALVEWTGQHLTTRIIGSTLEEMGYDVEYVSVGYLVSGAAAADGDVHATLEVWDNNLGDLFPQLLEEGRLENLGDVGLDAGEGWMYPSHVAEMCPGLPSWEAVQDCAQEFATAETFPQGRFLSYPADWSNRSEVLIEGEDLNYKAVPSGSEGALVAELKAAAETDSPLLMMFWAPHWVLSEVDVEWVDMPQEIREEYSITKPGVFKAVWPGLKDKWPAAYEVIAAAKITNEIQEPLMARIDRDGEDTEAVVAEWMAANEDVWRPWIETATN</sequence>
<comment type="caution">
    <text evidence="3">The sequence shown here is derived from an EMBL/GenBank/DDBJ whole genome shotgun (WGS) entry which is preliminary data.</text>
</comment>
<dbReference type="SUPFAM" id="SSF53850">
    <property type="entry name" value="Periplasmic binding protein-like II"/>
    <property type="match status" value="1"/>
</dbReference>
<accession>A0A365UC69</accession>
<dbReference type="EMBL" id="QNTQ01000006">
    <property type="protein sequence ID" value="RBI85917.1"/>
    <property type="molecule type" value="Genomic_DNA"/>
</dbReference>
<name>A0A365UC69_9RHOB</name>
<feature type="chain" id="PRO_5016735347" evidence="1">
    <location>
        <begin position="28"/>
        <end position="309"/>
    </location>
</feature>
<dbReference type="CDD" id="cd13643">
    <property type="entry name" value="PBP2_BCP_2"/>
    <property type="match status" value="1"/>
</dbReference>
<dbReference type="Gene3D" id="3.40.190.10">
    <property type="entry name" value="Periplasmic binding protein-like II"/>
    <property type="match status" value="1"/>
</dbReference>
<dbReference type="Gene3D" id="3.40.190.100">
    <property type="entry name" value="Glycine betaine-binding periplasmic protein, domain 2"/>
    <property type="match status" value="1"/>
</dbReference>
<dbReference type="GO" id="GO:0043190">
    <property type="term" value="C:ATP-binding cassette (ABC) transporter complex"/>
    <property type="evidence" value="ECO:0007669"/>
    <property type="project" value="InterPro"/>
</dbReference>
<evidence type="ECO:0000259" key="2">
    <source>
        <dbReference type="Pfam" id="PF04069"/>
    </source>
</evidence>
<dbReference type="RefSeq" id="WP_113289176.1">
    <property type="nucleotide sequence ID" value="NZ_QNTQ01000006.1"/>
</dbReference>
<dbReference type="GO" id="GO:0022857">
    <property type="term" value="F:transmembrane transporter activity"/>
    <property type="evidence" value="ECO:0007669"/>
    <property type="project" value="InterPro"/>
</dbReference>
<feature type="domain" description="ABC-type glycine betaine transport system substrate-binding" evidence="2">
    <location>
        <begin position="35"/>
        <end position="294"/>
    </location>
</feature>
<dbReference type="Proteomes" id="UP000253370">
    <property type="component" value="Unassembled WGS sequence"/>
</dbReference>
<proteinExistence type="predicted"/>
<evidence type="ECO:0000256" key="1">
    <source>
        <dbReference type="SAM" id="SignalP"/>
    </source>
</evidence>
<feature type="signal peptide" evidence="1">
    <location>
        <begin position="1"/>
        <end position="27"/>
    </location>
</feature>
<evidence type="ECO:0000313" key="3">
    <source>
        <dbReference type="EMBL" id="RBI85917.1"/>
    </source>
</evidence>
<protein>
    <submittedName>
        <fullName evidence="3">Glycine/betaine ABC transporter substrate-binding protein</fullName>
    </submittedName>
</protein>
<gene>
    <name evidence="3" type="ORF">DRV85_09395</name>
</gene>
<dbReference type="AlphaFoldDB" id="A0A365UC69"/>
<keyword evidence="4" id="KW-1185">Reference proteome</keyword>